<feature type="region of interest" description="Disordered" evidence="1">
    <location>
        <begin position="323"/>
        <end position="342"/>
    </location>
</feature>
<reference evidence="3 4" key="1">
    <citation type="submission" date="2018-02" db="EMBL/GenBank/DDBJ databases">
        <title>Genomic Reconstructions from Amazon Rainforest and Pasture Soil Reveal Novel Insights into the Physiology of Candidate Phyla in Tropical Sites.</title>
        <authorList>
            <person name="Kroeger M.E."/>
            <person name="Delmont T."/>
            <person name="Eren A.M."/>
            <person name="Guo J."/>
            <person name="Meyer K.M."/>
            <person name="Khan K."/>
            <person name="Rodrigues J.L.M."/>
            <person name="Bohannan B.J.M."/>
            <person name="Tringe S."/>
            <person name="Borges C.D."/>
            <person name="Tiedje J."/>
            <person name="Tsai S.M."/>
            <person name="Nusslein K."/>
        </authorList>
    </citation>
    <scope>NUCLEOTIDE SEQUENCE [LARGE SCALE GENOMIC DNA]</scope>
    <source>
        <strain evidence="3">Amazon FNV 2010 28 9</strain>
    </source>
</reference>
<gene>
    <name evidence="3" type="ORF">C5B42_02220</name>
</gene>
<dbReference type="AlphaFoldDB" id="A0A317JUA0"/>
<feature type="compositionally biased region" description="Low complexity" evidence="1">
    <location>
        <begin position="20"/>
        <end position="29"/>
    </location>
</feature>
<organism evidence="3 4">
    <name type="scientific">Candidatus Cerribacteria bacterium 'Amazon FNV 2010 28 9'</name>
    <dbReference type="NCBI Taxonomy" id="2081795"/>
    <lineage>
        <taxon>Bacteria</taxon>
        <taxon>Candidatus Cerribacteria</taxon>
    </lineage>
</organism>
<keyword evidence="2" id="KW-1133">Transmembrane helix</keyword>
<evidence type="ECO:0000313" key="3">
    <source>
        <dbReference type="EMBL" id="PWU23651.1"/>
    </source>
</evidence>
<protein>
    <submittedName>
        <fullName evidence="3">Uncharacterized protein</fullName>
    </submittedName>
</protein>
<evidence type="ECO:0000313" key="4">
    <source>
        <dbReference type="Proteomes" id="UP000246104"/>
    </source>
</evidence>
<dbReference type="PRINTS" id="PR01217">
    <property type="entry name" value="PRICHEXTENSN"/>
</dbReference>
<keyword evidence="2" id="KW-0472">Membrane</keyword>
<feature type="transmembrane region" description="Helical" evidence="2">
    <location>
        <begin position="162"/>
        <end position="182"/>
    </location>
</feature>
<evidence type="ECO:0000256" key="2">
    <source>
        <dbReference type="SAM" id="Phobius"/>
    </source>
</evidence>
<dbReference type="EMBL" id="PSRQ01000026">
    <property type="protein sequence ID" value="PWU23651.1"/>
    <property type="molecule type" value="Genomic_DNA"/>
</dbReference>
<comment type="caution">
    <text evidence="3">The sequence shown here is derived from an EMBL/GenBank/DDBJ whole genome shotgun (WGS) entry which is preliminary data.</text>
</comment>
<feature type="compositionally biased region" description="Polar residues" evidence="1">
    <location>
        <begin position="325"/>
        <end position="342"/>
    </location>
</feature>
<name>A0A317JUA0_9BACT</name>
<dbReference type="Proteomes" id="UP000246104">
    <property type="component" value="Unassembled WGS sequence"/>
</dbReference>
<keyword evidence="2" id="KW-0812">Transmembrane</keyword>
<proteinExistence type="predicted"/>
<feature type="region of interest" description="Disordered" evidence="1">
    <location>
        <begin position="1"/>
        <end position="65"/>
    </location>
</feature>
<accession>A0A317JUA0</accession>
<feature type="compositionally biased region" description="Pro residues" evidence="1">
    <location>
        <begin position="30"/>
        <end position="42"/>
    </location>
</feature>
<evidence type="ECO:0000256" key="1">
    <source>
        <dbReference type="SAM" id="MobiDB-lite"/>
    </source>
</evidence>
<sequence>MSDANQTPSLDAILDQLEKTTGISTTSPAPTAPVIPPMPAAPNPMVATPATQPAPTPESAPAPTMEPVTAPAAPVIASKPTPSPIASMQQVEQMEKPIGASTSPAPMPMPEPVPLHKESADFSAQHKPDVGFTAPIAETPAAPAKTPQATSPTKAKRSFMPFALAGIGALVVVAGLAIGLYLQYQNQNNQGQAYTPVATYAPAPVAPTTTPVEQPTTQPVATPTLAVNPGNLIHVTGSICNAPTTEGGNVYLYNLDKKIVANIPIPQGQTTFQSLFPTGTVVAYYRSVSGNLLTGATDSTTHILTKISLDEQHAGTPIKLCDPQMDTTSMPQDTFTPMQQQQ</sequence>